<evidence type="ECO:0000259" key="2">
    <source>
        <dbReference type="PROSITE" id="PS51886"/>
    </source>
</evidence>
<dbReference type="EMBL" id="CP126217">
    <property type="protein sequence ID" value="WIA18905.1"/>
    <property type="molecule type" value="Genomic_DNA"/>
</dbReference>
<dbReference type="Proteomes" id="UP001244341">
    <property type="component" value="Chromosome 10b"/>
</dbReference>
<evidence type="ECO:0000313" key="3">
    <source>
        <dbReference type="EMBL" id="WIA18905.1"/>
    </source>
</evidence>
<dbReference type="PANTHER" id="PTHR23354">
    <property type="entry name" value="NUCLEOLAR PROTEIN 7/ESTROGEN RECEPTOR COACTIVATOR-RELATED"/>
    <property type="match status" value="1"/>
</dbReference>
<dbReference type="SMART" id="SM00584">
    <property type="entry name" value="TLDc"/>
    <property type="match status" value="1"/>
</dbReference>
<feature type="region of interest" description="Disordered" evidence="1">
    <location>
        <begin position="374"/>
        <end position="397"/>
    </location>
</feature>
<evidence type="ECO:0000256" key="1">
    <source>
        <dbReference type="SAM" id="MobiDB-lite"/>
    </source>
</evidence>
<name>A0ABY8UCI6_TETOB</name>
<feature type="domain" description="TLDc" evidence="2">
    <location>
        <begin position="206"/>
        <end position="371"/>
    </location>
</feature>
<reference evidence="3 4" key="1">
    <citation type="submission" date="2023-05" db="EMBL/GenBank/DDBJ databases">
        <title>A 100% complete, gapless, phased diploid assembly of the Scenedesmus obliquus UTEX 3031 genome.</title>
        <authorList>
            <person name="Biondi T.C."/>
            <person name="Hanschen E.R."/>
            <person name="Kwon T."/>
            <person name="Eng W."/>
            <person name="Kruse C.P.S."/>
            <person name="Koehler S.I."/>
            <person name="Kunde Y."/>
            <person name="Gleasner C.D."/>
            <person name="You Mak K.T."/>
            <person name="Polle J."/>
            <person name="Hovde B.T."/>
            <person name="Starkenburg S.R."/>
        </authorList>
    </citation>
    <scope>NUCLEOTIDE SEQUENCE [LARGE SCALE GENOMIC DNA]</scope>
    <source>
        <strain evidence="3 4">DOE0152z</strain>
    </source>
</reference>
<keyword evidence="4" id="KW-1185">Reference proteome</keyword>
<evidence type="ECO:0000313" key="4">
    <source>
        <dbReference type="Proteomes" id="UP001244341"/>
    </source>
</evidence>
<dbReference type="InterPro" id="IPR006571">
    <property type="entry name" value="TLDc_dom"/>
</dbReference>
<organism evidence="3 4">
    <name type="scientific">Tetradesmus obliquus</name>
    <name type="common">Green alga</name>
    <name type="synonym">Acutodesmus obliquus</name>
    <dbReference type="NCBI Taxonomy" id="3088"/>
    <lineage>
        <taxon>Eukaryota</taxon>
        <taxon>Viridiplantae</taxon>
        <taxon>Chlorophyta</taxon>
        <taxon>core chlorophytes</taxon>
        <taxon>Chlorophyceae</taxon>
        <taxon>CS clade</taxon>
        <taxon>Sphaeropleales</taxon>
        <taxon>Scenedesmaceae</taxon>
        <taxon>Tetradesmus</taxon>
    </lineage>
</organism>
<protein>
    <recommendedName>
        <fullName evidence="2">TLDc domain-containing protein</fullName>
    </recommendedName>
</protein>
<gene>
    <name evidence="3" type="ORF">OEZ85_003577</name>
</gene>
<proteinExistence type="predicted"/>
<dbReference type="Pfam" id="PF07534">
    <property type="entry name" value="TLD"/>
    <property type="match status" value="1"/>
</dbReference>
<sequence length="428" mass="45173">MLSWITNFLCPPTKGASYQQAESCFTKEELEAIQKEHCVHVLSQYIQTVDDQHFLEWAGLQHAAAALKQGLCNAVRRLSGEAATAITLDGIIIAKARCEKMDRTTAEDFAYDIMDAEQQGSVTLEHLAAVVAGCITLATAASNSGSSTAADHTAAADAIAQGMVSFNGEGAAALTRDGYAKLCKTSPALNASLLSLLCNIGNPAESLLQPAWVWLLAPGLPPPLRQDWRLLFNSARHGMSYSTFLGRLGQASPTLLLLRDKGGAAFGGIAHAPWQKTGTFYGDYASSIFGLLPQARLYPASGINANLQWCGVGFTQLPNGVGFGGQVGHFGLFVDATLDTGMSRPCATYASPCLASSQVFQVDVVEAWLLQPPEEEGQEGGAGTASGSSSRGAGLSALDKAKADRQILQWAGVDKNYSAGVKDEPIED</sequence>
<dbReference type="PANTHER" id="PTHR23354:SF126">
    <property type="entry name" value="CONSERVED TLD DOMAIN PROTEIN"/>
    <property type="match status" value="1"/>
</dbReference>
<feature type="compositionally biased region" description="Low complexity" evidence="1">
    <location>
        <begin position="385"/>
        <end position="397"/>
    </location>
</feature>
<accession>A0ABY8UCI6</accession>
<dbReference type="PROSITE" id="PS51886">
    <property type="entry name" value="TLDC"/>
    <property type="match status" value="1"/>
</dbReference>